<name>A0A8S1VU41_9CILI</name>
<feature type="region of interest" description="Disordered" evidence="1">
    <location>
        <begin position="297"/>
        <end position="329"/>
    </location>
</feature>
<feature type="region of interest" description="Disordered" evidence="1">
    <location>
        <begin position="272"/>
        <end position="291"/>
    </location>
</feature>
<dbReference type="OrthoDB" id="308675at2759"/>
<evidence type="ECO:0000313" key="3">
    <source>
        <dbReference type="Proteomes" id="UP000689195"/>
    </source>
</evidence>
<accession>A0A8S1VU41</accession>
<dbReference type="AlphaFoldDB" id="A0A8S1VU41"/>
<dbReference type="EMBL" id="CAJJDO010000072">
    <property type="protein sequence ID" value="CAD8179753.1"/>
    <property type="molecule type" value="Genomic_DNA"/>
</dbReference>
<sequence>MKFHQLRLKDVSYSNTQLKQEDRQIKTEFGNLSTSRAKGAVIKQFVTEDNDTGRSCNTEKELFTKMQNLEFQNGLFQMQMQHIHKRKNIEDFTIRQQLTQIQQDLQCIQNRVQSVKNKSSRKKISLSSSSSSSEDVGRLQIGFNYRNNQDQMLSNYKELYEVCNQHEKLNALFSNYCGSIKTIEIDIVQQNFQLLIQQLIKMMIDILKKFNSIKIDQLKNTPDKQQCNFEFGTFNKEQKKTLRTTESPSFKRNQDLEEMKLKLNDHYDKYEQEKENKGQDINKKQDKDLQNQKKQIVHNNNNNNNNNKQRIDLIPSLKRKAKLRQQHNI</sequence>
<evidence type="ECO:0000313" key="2">
    <source>
        <dbReference type="EMBL" id="CAD8179753.1"/>
    </source>
</evidence>
<evidence type="ECO:0000256" key="1">
    <source>
        <dbReference type="SAM" id="MobiDB-lite"/>
    </source>
</evidence>
<keyword evidence="3" id="KW-1185">Reference proteome</keyword>
<reference evidence="2" key="1">
    <citation type="submission" date="2021-01" db="EMBL/GenBank/DDBJ databases">
        <authorList>
            <consortium name="Genoscope - CEA"/>
            <person name="William W."/>
        </authorList>
    </citation>
    <scope>NUCLEOTIDE SEQUENCE</scope>
</reference>
<protein>
    <submittedName>
        <fullName evidence="2">Uncharacterized protein</fullName>
    </submittedName>
</protein>
<feature type="compositionally biased region" description="Basic residues" evidence="1">
    <location>
        <begin position="317"/>
        <end position="329"/>
    </location>
</feature>
<proteinExistence type="predicted"/>
<organism evidence="2 3">
    <name type="scientific">Paramecium pentaurelia</name>
    <dbReference type="NCBI Taxonomy" id="43138"/>
    <lineage>
        <taxon>Eukaryota</taxon>
        <taxon>Sar</taxon>
        <taxon>Alveolata</taxon>
        <taxon>Ciliophora</taxon>
        <taxon>Intramacronucleata</taxon>
        <taxon>Oligohymenophorea</taxon>
        <taxon>Peniculida</taxon>
        <taxon>Parameciidae</taxon>
        <taxon>Paramecium</taxon>
    </lineage>
</organism>
<comment type="caution">
    <text evidence="2">The sequence shown here is derived from an EMBL/GenBank/DDBJ whole genome shotgun (WGS) entry which is preliminary data.</text>
</comment>
<dbReference type="Proteomes" id="UP000689195">
    <property type="component" value="Unassembled WGS sequence"/>
</dbReference>
<gene>
    <name evidence="2" type="ORF">PPENT_87.1.T0720202</name>
</gene>